<feature type="chain" id="PRO_5031414610" evidence="1">
    <location>
        <begin position="30"/>
        <end position="319"/>
    </location>
</feature>
<gene>
    <name evidence="2" type="ORF">H3H36_07820</name>
</gene>
<comment type="caution">
    <text evidence="2">The sequence shown here is derived from an EMBL/GenBank/DDBJ whole genome shotgun (WGS) entry which is preliminary data.</text>
</comment>
<proteinExistence type="predicted"/>
<dbReference type="EMBL" id="JACEZS010000005">
    <property type="protein sequence ID" value="MBA5605263.1"/>
    <property type="molecule type" value="Genomic_DNA"/>
</dbReference>
<keyword evidence="1" id="KW-0732">Signal</keyword>
<dbReference type="InterPro" id="IPR047111">
    <property type="entry name" value="YbaP-like"/>
</dbReference>
<evidence type="ECO:0000313" key="3">
    <source>
        <dbReference type="Proteomes" id="UP000566711"/>
    </source>
</evidence>
<protein>
    <submittedName>
        <fullName evidence="2">TraB/GumN family protein</fullName>
    </submittedName>
</protein>
<dbReference type="AlphaFoldDB" id="A0A7W2EG15"/>
<name>A0A7W2EG15_9BURK</name>
<organism evidence="2 3">
    <name type="scientific">Rugamonas fusca</name>
    <dbReference type="NCBI Taxonomy" id="2758568"/>
    <lineage>
        <taxon>Bacteria</taxon>
        <taxon>Pseudomonadati</taxon>
        <taxon>Pseudomonadota</taxon>
        <taxon>Betaproteobacteria</taxon>
        <taxon>Burkholderiales</taxon>
        <taxon>Oxalobacteraceae</taxon>
        <taxon>Telluria group</taxon>
        <taxon>Rugamonas</taxon>
    </lineage>
</organism>
<dbReference type="RefSeq" id="WP_182215996.1">
    <property type="nucleotide sequence ID" value="NZ_JACEZS010000005.1"/>
</dbReference>
<sequence>MRLPILRWSVLSYVLPAVVSLFCAGPAPAVESLPTDGAAIAGAAASPRHGALYRISHNGHTGYLYGTIHVGQGDETLMAPEAARALASASSVVVELDIRSNAAFQAALGKHGMYAEGDSIVHHVAPATLRQLVQALARAGIPLRDVERYKPWLIGNMLQGLELDRNGYRRSGAAEYVLLAAARQQDKTVRELESADYQLAMFDSLDAAQQEQYLRENLADLADGNALKRSLDLIAAWRAADTSRIDAALHAFTAGSSINATFMQSTLLGKRNPEMASAIERILQQDRVAFVGVGLLHLAGANGLPQLLKQRGYAIEQLY</sequence>
<accession>A0A7W2EG15</accession>
<dbReference type="InterPro" id="IPR002816">
    <property type="entry name" value="TraB/PrgY/GumN_fam"/>
</dbReference>
<evidence type="ECO:0000256" key="1">
    <source>
        <dbReference type="SAM" id="SignalP"/>
    </source>
</evidence>
<dbReference type="PANTHER" id="PTHR40590">
    <property type="entry name" value="CYTOPLASMIC PROTEIN-RELATED"/>
    <property type="match status" value="1"/>
</dbReference>
<dbReference type="PANTHER" id="PTHR40590:SF1">
    <property type="entry name" value="CYTOPLASMIC PROTEIN"/>
    <property type="match status" value="1"/>
</dbReference>
<evidence type="ECO:0000313" key="2">
    <source>
        <dbReference type="EMBL" id="MBA5605263.1"/>
    </source>
</evidence>
<dbReference type="CDD" id="cd14789">
    <property type="entry name" value="Tiki"/>
    <property type="match status" value="1"/>
</dbReference>
<keyword evidence="3" id="KW-1185">Reference proteome</keyword>
<reference evidence="2 3" key="1">
    <citation type="submission" date="2020-07" db="EMBL/GenBank/DDBJ databases">
        <title>Novel species isolated from subtropical streams in China.</title>
        <authorList>
            <person name="Lu H."/>
        </authorList>
    </citation>
    <scope>NUCLEOTIDE SEQUENCE [LARGE SCALE GENOMIC DNA]</scope>
    <source>
        <strain evidence="2 3">FT3S</strain>
    </source>
</reference>
<dbReference type="Proteomes" id="UP000566711">
    <property type="component" value="Unassembled WGS sequence"/>
</dbReference>
<feature type="signal peptide" evidence="1">
    <location>
        <begin position="1"/>
        <end position="29"/>
    </location>
</feature>
<dbReference type="Pfam" id="PF01963">
    <property type="entry name" value="TraB_PrgY_gumN"/>
    <property type="match status" value="1"/>
</dbReference>